<comment type="similarity">
    <text evidence="1">In the C-terminal section; belongs to the transposase 35 family.</text>
</comment>
<dbReference type="InterPro" id="IPR001959">
    <property type="entry name" value="Transposase"/>
</dbReference>
<gene>
    <name evidence="7" type="ORF">F4V44_26680</name>
</gene>
<evidence type="ECO:0000256" key="4">
    <source>
        <dbReference type="ARBA" id="ARBA00023172"/>
    </source>
</evidence>
<organism evidence="7 8">
    <name type="scientific">Niallia endozanthoxylica</name>
    <dbReference type="NCBI Taxonomy" id="2036016"/>
    <lineage>
        <taxon>Bacteria</taxon>
        <taxon>Bacillati</taxon>
        <taxon>Bacillota</taxon>
        <taxon>Bacilli</taxon>
        <taxon>Bacillales</taxon>
        <taxon>Bacillaceae</taxon>
        <taxon>Niallia</taxon>
    </lineage>
</organism>
<feature type="domain" description="Probable transposase IS891/IS1136/IS1341" evidence="5">
    <location>
        <begin position="171"/>
        <end position="277"/>
    </location>
</feature>
<keyword evidence="3" id="KW-0238">DNA-binding</keyword>
<dbReference type="EMBL" id="VYKL01000074">
    <property type="protein sequence ID" value="KAA9011395.1"/>
    <property type="molecule type" value="Genomic_DNA"/>
</dbReference>
<dbReference type="NCBIfam" id="TIGR01766">
    <property type="entry name" value="IS200/IS605 family accessory protein TnpB-like domain"/>
    <property type="match status" value="1"/>
</dbReference>
<evidence type="ECO:0000313" key="7">
    <source>
        <dbReference type="EMBL" id="KAA9011395.1"/>
    </source>
</evidence>
<accession>A0A5J5GTC8</accession>
<dbReference type="Pfam" id="PF01385">
    <property type="entry name" value="OrfB_IS605"/>
    <property type="match status" value="1"/>
</dbReference>
<dbReference type="RefSeq" id="WP_150443009.1">
    <property type="nucleotide sequence ID" value="NZ_VYKL01000074.1"/>
</dbReference>
<evidence type="ECO:0000256" key="3">
    <source>
        <dbReference type="ARBA" id="ARBA00023125"/>
    </source>
</evidence>
<dbReference type="GO" id="GO:0032196">
    <property type="term" value="P:transposition"/>
    <property type="evidence" value="ECO:0007669"/>
    <property type="project" value="UniProtKB-KW"/>
</dbReference>
<sequence length="400" mass="46350">KRLAKEQQKPVEHRKEVKCHLFSLPDPSHPYVSYTFLDALFKSMKQNDYQSLPIQSSQITMKTVFQNWKSFFASLKDWKANPSKYTGKPNIPRYSRATMKAVEFTNQDCVVKENKWLKFPKTKEKLNIGRLGSTSNKLKSVRVIPKYNQFVVELVFEKTELEERAGHVSSRLISIDLGIDNLATITTNTGMEPVLLKGQTIKSINQYYNKMKAHYYGILRQGKGPKEGLFSSKRLVHLEAVRYRKIKDWFHKGSFFIKELAALENIDTIIIGQNKGWKQHSNMGKENNQKFVQIPYHLLISMIQYKAKEIGMKVIVTEESYTSKASFLDGDDFPRYGKKRETIFSGRRISRSLYRTKNSNILHTDVNGSANIMRKYANKEAISFQIEDVAVHHPLTYKMV</sequence>
<name>A0A5J5GTC8_9BACI</name>
<feature type="domain" description="Cas12f1-like TNB" evidence="6">
    <location>
        <begin position="296"/>
        <end position="372"/>
    </location>
</feature>
<dbReference type="AlphaFoldDB" id="A0A5J5GTC8"/>
<dbReference type="InterPro" id="IPR010095">
    <property type="entry name" value="Cas12f1-like_TNB"/>
</dbReference>
<dbReference type="GO" id="GO:0003677">
    <property type="term" value="F:DNA binding"/>
    <property type="evidence" value="ECO:0007669"/>
    <property type="project" value="UniProtKB-KW"/>
</dbReference>
<evidence type="ECO:0000259" key="6">
    <source>
        <dbReference type="Pfam" id="PF07282"/>
    </source>
</evidence>
<evidence type="ECO:0000259" key="5">
    <source>
        <dbReference type="Pfam" id="PF01385"/>
    </source>
</evidence>
<evidence type="ECO:0000256" key="1">
    <source>
        <dbReference type="ARBA" id="ARBA00008761"/>
    </source>
</evidence>
<evidence type="ECO:0000313" key="8">
    <source>
        <dbReference type="Proteomes" id="UP000326671"/>
    </source>
</evidence>
<dbReference type="Proteomes" id="UP000326671">
    <property type="component" value="Unassembled WGS sequence"/>
</dbReference>
<dbReference type="GO" id="GO:0006310">
    <property type="term" value="P:DNA recombination"/>
    <property type="evidence" value="ECO:0007669"/>
    <property type="project" value="UniProtKB-KW"/>
</dbReference>
<dbReference type="OrthoDB" id="442799at2"/>
<dbReference type="Pfam" id="PF07282">
    <property type="entry name" value="Cas12f1-like_TNB"/>
    <property type="match status" value="1"/>
</dbReference>
<keyword evidence="4" id="KW-0233">DNA recombination</keyword>
<comment type="caution">
    <text evidence="7">The sequence shown here is derived from an EMBL/GenBank/DDBJ whole genome shotgun (WGS) entry which is preliminary data.</text>
</comment>
<dbReference type="NCBIfam" id="NF040570">
    <property type="entry name" value="guided_TnpB"/>
    <property type="match status" value="1"/>
</dbReference>
<reference evidence="7 8" key="1">
    <citation type="submission" date="2019-09" db="EMBL/GenBank/DDBJ databases">
        <title>Whole genome sequences of isolates from the Mars Exploration Rovers.</title>
        <authorList>
            <person name="Seuylemezian A."/>
            <person name="Vaishampayan P."/>
        </authorList>
    </citation>
    <scope>NUCLEOTIDE SEQUENCE [LARGE SCALE GENOMIC DNA]</scope>
    <source>
        <strain evidence="7 8">MER_TA_151</strain>
    </source>
</reference>
<keyword evidence="2" id="KW-0815">Transposition</keyword>
<feature type="non-terminal residue" evidence="7">
    <location>
        <position position="1"/>
    </location>
</feature>
<keyword evidence="8" id="KW-1185">Reference proteome</keyword>
<protein>
    <submittedName>
        <fullName evidence="7">IS200/IS605 family element transposase accessory protein TnpB</fullName>
    </submittedName>
</protein>
<proteinExistence type="inferred from homology"/>
<evidence type="ECO:0000256" key="2">
    <source>
        <dbReference type="ARBA" id="ARBA00022578"/>
    </source>
</evidence>